<keyword evidence="5" id="KW-1185">Reference proteome</keyword>
<evidence type="ECO:0000313" key="4">
    <source>
        <dbReference type="EMBL" id="EYC44299.1"/>
    </source>
</evidence>
<feature type="coiled-coil region" evidence="1">
    <location>
        <begin position="148"/>
        <end position="210"/>
    </location>
</feature>
<dbReference type="Gene3D" id="1.20.5.170">
    <property type="match status" value="1"/>
</dbReference>
<protein>
    <submittedName>
        <fullName evidence="4">Uncharacterized protein</fullName>
    </submittedName>
</protein>
<dbReference type="OrthoDB" id="5872175at2759"/>
<evidence type="ECO:0000256" key="2">
    <source>
        <dbReference type="SAM" id="MobiDB-lite"/>
    </source>
</evidence>
<dbReference type="EMBL" id="JARK01000066">
    <property type="protein sequence ID" value="EYC44299.1"/>
    <property type="molecule type" value="Genomic_DNA"/>
</dbReference>
<comment type="caution">
    <text evidence="4">The sequence shown here is derived from an EMBL/GenBank/DDBJ whole genome shotgun (WGS) entry which is preliminary data.</text>
</comment>
<accession>A0A016WWU1</accession>
<reference evidence="5" key="1">
    <citation type="journal article" date="2015" name="Nat. Genet.">
        <title>The genome and transcriptome of the zoonotic hookworm Ancylostoma ceylanicum identify infection-specific gene families.</title>
        <authorList>
            <person name="Schwarz E.M."/>
            <person name="Hu Y."/>
            <person name="Antoshechkin I."/>
            <person name="Miller M.M."/>
            <person name="Sternberg P.W."/>
            <person name="Aroian R.V."/>
        </authorList>
    </citation>
    <scope>NUCLEOTIDE SEQUENCE</scope>
    <source>
        <strain evidence="5">HY135</strain>
    </source>
</reference>
<proteinExistence type="predicted"/>
<sequence>MSVSSVHENPSLTMDESGFSLSRRNSLESSTTSEFEVVSRERSVSGSTVEAGNPLEDERTTEASSPPASLRIPALYSESTKSDDVLPDSSIPKPSWSIDDDLFSLANSISQLSESCVSDVSMMGRDTMGMLEQVFHELTLIKGRNNLLERTVEQANEWRDKASRLEEQNRILQKSLRTSKNRVEQLTQEVDNFKQREEKLTSSLNEFEERQTQRSGTSWYYQVMALCIIVAAIGMYIDCYAQA</sequence>
<feature type="transmembrane region" description="Helical" evidence="3">
    <location>
        <begin position="219"/>
        <end position="237"/>
    </location>
</feature>
<gene>
    <name evidence="4" type="primary">Acey_s0466.g1981</name>
    <name evidence="4" type="ORF">Y032_0466g1981</name>
</gene>
<name>A0A016WWU1_9BILA</name>
<feature type="region of interest" description="Disordered" evidence="2">
    <location>
        <begin position="1"/>
        <end position="71"/>
    </location>
</feature>
<keyword evidence="3" id="KW-0812">Transmembrane</keyword>
<dbReference type="Proteomes" id="UP000024635">
    <property type="component" value="Unassembled WGS sequence"/>
</dbReference>
<evidence type="ECO:0000313" key="5">
    <source>
        <dbReference type="Proteomes" id="UP000024635"/>
    </source>
</evidence>
<keyword evidence="3" id="KW-1133">Transmembrane helix</keyword>
<dbReference type="AlphaFoldDB" id="A0A016WWU1"/>
<feature type="compositionally biased region" description="Polar residues" evidence="2">
    <location>
        <begin position="1"/>
        <end position="24"/>
    </location>
</feature>
<keyword evidence="1" id="KW-0175">Coiled coil</keyword>
<keyword evidence="3" id="KW-0472">Membrane</keyword>
<organism evidence="4 5">
    <name type="scientific">Ancylostoma ceylanicum</name>
    <dbReference type="NCBI Taxonomy" id="53326"/>
    <lineage>
        <taxon>Eukaryota</taxon>
        <taxon>Metazoa</taxon>
        <taxon>Ecdysozoa</taxon>
        <taxon>Nematoda</taxon>
        <taxon>Chromadorea</taxon>
        <taxon>Rhabditida</taxon>
        <taxon>Rhabditina</taxon>
        <taxon>Rhabditomorpha</taxon>
        <taxon>Strongyloidea</taxon>
        <taxon>Ancylostomatidae</taxon>
        <taxon>Ancylostomatinae</taxon>
        <taxon>Ancylostoma</taxon>
    </lineage>
</organism>
<evidence type="ECO:0000256" key="1">
    <source>
        <dbReference type="SAM" id="Coils"/>
    </source>
</evidence>
<evidence type="ECO:0000256" key="3">
    <source>
        <dbReference type="SAM" id="Phobius"/>
    </source>
</evidence>